<keyword evidence="3" id="KW-0804">Transcription</keyword>
<dbReference type="InterPro" id="IPR000843">
    <property type="entry name" value="HTH_LacI"/>
</dbReference>
<dbReference type="PANTHER" id="PTHR30146:SF154">
    <property type="entry name" value="TRANSCRIPTION REGULATOR, MEMBER OF GALR FAMILY"/>
    <property type="match status" value="1"/>
</dbReference>
<comment type="caution">
    <text evidence="5">The sequence shown here is derived from an EMBL/GenBank/DDBJ whole genome shotgun (WGS) entry which is preliminary data.</text>
</comment>
<sequence>MKEPTIKDVAAAADVSVTTVSRYLHQQFQKMSPDTRDRIQRAISQLNYHPKVAAQQLRGVKTKLIGVIIADISDQYMALLFKGIYDQMVTAGYQVLVMNSNNDQELERQEIHQLLSKQIDGLIIQPSAADFAAYQMVVDNHVPFVTIDRPIANQPTSVPHVASNNYDSAVQFAELIFNQHGYDNILTIKEFQAQTSGQDERHAGYQAVAAQLNHPYRLLTVQYESNTWLAETIRDHLQHATGKTMIIGLTGRLMYRLIETLSPQQYQYGVDFGLAGYDVDDWERFIQHGITMLHHYPHQIGSTAAQTLLALLTHPQQPQPARLLIPIDRQDRPSY</sequence>
<evidence type="ECO:0000256" key="2">
    <source>
        <dbReference type="ARBA" id="ARBA00023125"/>
    </source>
</evidence>
<dbReference type="PROSITE" id="PS00356">
    <property type="entry name" value="HTH_LACI_1"/>
    <property type="match status" value="1"/>
</dbReference>
<reference evidence="5 6" key="1">
    <citation type="journal article" date="2015" name="Genome Announc.">
        <title>Expanding the biotechnology potential of lactobacilli through comparative genomics of 213 strains and associated genera.</title>
        <authorList>
            <person name="Sun Z."/>
            <person name="Harris H.M."/>
            <person name="McCann A."/>
            <person name="Guo C."/>
            <person name="Argimon S."/>
            <person name="Zhang W."/>
            <person name="Yang X."/>
            <person name="Jeffery I.B."/>
            <person name="Cooney J.C."/>
            <person name="Kagawa T.F."/>
            <person name="Liu W."/>
            <person name="Song Y."/>
            <person name="Salvetti E."/>
            <person name="Wrobel A."/>
            <person name="Rasinkangas P."/>
            <person name="Parkhill J."/>
            <person name="Rea M.C."/>
            <person name="O'Sullivan O."/>
            <person name="Ritari J."/>
            <person name="Douillard F.P."/>
            <person name="Paul Ross R."/>
            <person name="Yang R."/>
            <person name="Briner A.E."/>
            <person name="Felis G.E."/>
            <person name="de Vos W.M."/>
            <person name="Barrangou R."/>
            <person name="Klaenhammer T.R."/>
            <person name="Caufield P.W."/>
            <person name="Cui Y."/>
            <person name="Zhang H."/>
            <person name="O'Toole P.W."/>
        </authorList>
    </citation>
    <scope>NUCLEOTIDE SEQUENCE [LARGE SCALE GENOMIC DNA]</scope>
    <source>
        <strain evidence="5 6">DSM 18793</strain>
    </source>
</reference>
<evidence type="ECO:0000313" key="5">
    <source>
        <dbReference type="EMBL" id="KRL93963.1"/>
    </source>
</evidence>
<gene>
    <name evidence="5" type="ORF">FC21_GL001435</name>
</gene>
<dbReference type="AlphaFoldDB" id="A0A0R1UV84"/>
<evidence type="ECO:0000313" key="6">
    <source>
        <dbReference type="Proteomes" id="UP000051084"/>
    </source>
</evidence>
<evidence type="ECO:0000259" key="4">
    <source>
        <dbReference type="PROSITE" id="PS50932"/>
    </source>
</evidence>
<dbReference type="OrthoDB" id="1639518at2"/>
<feature type="domain" description="HTH lacI-type" evidence="4">
    <location>
        <begin position="4"/>
        <end position="59"/>
    </location>
</feature>
<dbReference type="Gene3D" id="3.40.50.2300">
    <property type="match status" value="2"/>
</dbReference>
<dbReference type="GO" id="GO:0003700">
    <property type="term" value="F:DNA-binding transcription factor activity"/>
    <property type="evidence" value="ECO:0007669"/>
    <property type="project" value="TreeGrafter"/>
</dbReference>
<dbReference type="SUPFAM" id="SSF47413">
    <property type="entry name" value="lambda repressor-like DNA-binding domains"/>
    <property type="match status" value="1"/>
</dbReference>
<accession>A0A0R1UV84</accession>
<dbReference type="PANTHER" id="PTHR30146">
    <property type="entry name" value="LACI-RELATED TRANSCRIPTIONAL REPRESSOR"/>
    <property type="match status" value="1"/>
</dbReference>
<evidence type="ECO:0000256" key="3">
    <source>
        <dbReference type="ARBA" id="ARBA00023163"/>
    </source>
</evidence>
<dbReference type="InterPro" id="IPR025997">
    <property type="entry name" value="SBP_2_dom"/>
</dbReference>
<dbReference type="STRING" id="417373.GCA_001570685_00525"/>
<keyword evidence="1" id="KW-0805">Transcription regulation</keyword>
<dbReference type="InterPro" id="IPR028082">
    <property type="entry name" value="Peripla_BP_I"/>
</dbReference>
<dbReference type="SUPFAM" id="SSF53822">
    <property type="entry name" value="Periplasmic binding protein-like I"/>
    <property type="match status" value="1"/>
</dbReference>
<keyword evidence="6" id="KW-1185">Reference proteome</keyword>
<proteinExistence type="predicted"/>
<dbReference type="RefSeq" id="WP_056995664.1">
    <property type="nucleotide sequence ID" value="NZ_AZGC01000039.1"/>
</dbReference>
<dbReference type="InterPro" id="IPR010982">
    <property type="entry name" value="Lambda_DNA-bd_dom_sf"/>
</dbReference>
<dbReference type="Pfam" id="PF00356">
    <property type="entry name" value="LacI"/>
    <property type="match status" value="1"/>
</dbReference>
<dbReference type="EMBL" id="AZGC01000039">
    <property type="protein sequence ID" value="KRL93963.1"/>
    <property type="molecule type" value="Genomic_DNA"/>
</dbReference>
<organism evidence="5 6">
    <name type="scientific">Limosilactobacillus equigenerosi DSM 18793 = JCM 14505</name>
    <dbReference type="NCBI Taxonomy" id="1423742"/>
    <lineage>
        <taxon>Bacteria</taxon>
        <taxon>Bacillati</taxon>
        <taxon>Bacillota</taxon>
        <taxon>Bacilli</taxon>
        <taxon>Lactobacillales</taxon>
        <taxon>Lactobacillaceae</taxon>
        <taxon>Limosilactobacillus</taxon>
    </lineage>
</organism>
<keyword evidence="2" id="KW-0238">DNA-binding</keyword>
<dbReference type="CDD" id="cd01392">
    <property type="entry name" value="HTH_LacI"/>
    <property type="match status" value="1"/>
</dbReference>
<dbReference type="SMART" id="SM00354">
    <property type="entry name" value="HTH_LACI"/>
    <property type="match status" value="1"/>
</dbReference>
<dbReference type="Proteomes" id="UP000051084">
    <property type="component" value="Unassembled WGS sequence"/>
</dbReference>
<name>A0A0R1UV84_9LACO</name>
<protein>
    <submittedName>
        <fullName evidence="5">Transcriptional regulator, LacI family</fullName>
    </submittedName>
</protein>
<dbReference type="PROSITE" id="PS50932">
    <property type="entry name" value="HTH_LACI_2"/>
    <property type="match status" value="1"/>
</dbReference>
<dbReference type="Pfam" id="PF13407">
    <property type="entry name" value="Peripla_BP_4"/>
    <property type="match status" value="1"/>
</dbReference>
<evidence type="ECO:0000256" key="1">
    <source>
        <dbReference type="ARBA" id="ARBA00023015"/>
    </source>
</evidence>
<dbReference type="GO" id="GO:0000976">
    <property type="term" value="F:transcription cis-regulatory region binding"/>
    <property type="evidence" value="ECO:0007669"/>
    <property type="project" value="TreeGrafter"/>
</dbReference>
<dbReference type="Gene3D" id="1.10.260.40">
    <property type="entry name" value="lambda repressor-like DNA-binding domains"/>
    <property type="match status" value="1"/>
</dbReference>
<dbReference type="PATRIC" id="fig|1423742.4.peg.1488"/>